<protein>
    <submittedName>
        <fullName evidence="1">Uncharacterized protein</fullName>
    </submittedName>
</protein>
<name>A0ABU1XCS1_9NOCA</name>
<comment type="caution">
    <text evidence="1">The sequence shown here is derived from an EMBL/GenBank/DDBJ whole genome shotgun (WGS) entry which is preliminary data.</text>
</comment>
<dbReference type="EMBL" id="JAVDWW010000003">
    <property type="protein sequence ID" value="MDR7168264.1"/>
    <property type="molecule type" value="Genomic_DNA"/>
</dbReference>
<organism evidence="1 2">
    <name type="scientific">Nocardia kruczakiae</name>
    <dbReference type="NCBI Taxonomy" id="261477"/>
    <lineage>
        <taxon>Bacteria</taxon>
        <taxon>Bacillati</taxon>
        <taxon>Actinomycetota</taxon>
        <taxon>Actinomycetes</taxon>
        <taxon>Mycobacteriales</taxon>
        <taxon>Nocardiaceae</taxon>
        <taxon>Nocardia</taxon>
    </lineage>
</organism>
<dbReference type="RefSeq" id="WP_310400038.1">
    <property type="nucleotide sequence ID" value="NZ_JAVDWW010000003.1"/>
</dbReference>
<proteinExistence type="predicted"/>
<evidence type="ECO:0000313" key="1">
    <source>
        <dbReference type="EMBL" id="MDR7168264.1"/>
    </source>
</evidence>
<reference evidence="1 2" key="1">
    <citation type="submission" date="2023-07" db="EMBL/GenBank/DDBJ databases">
        <title>Sorghum-associated microbial communities from plants grown in Nebraska, USA.</title>
        <authorList>
            <person name="Schachtman D."/>
        </authorList>
    </citation>
    <scope>NUCLEOTIDE SEQUENCE [LARGE SCALE GENOMIC DNA]</scope>
    <source>
        <strain evidence="1 2">4272</strain>
    </source>
</reference>
<sequence length="75" mass="8581">MQRADPQSLDSDVQLRIWLGGMAFDFRATHAAAHTCFTEWGQRRREAIELVVETPCDPCLLPRLPCERLFHDPAS</sequence>
<accession>A0ABU1XCS1</accession>
<evidence type="ECO:0000313" key="2">
    <source>
        <dbReference type="Proteomes" id="UP001251217"/>
    </source>
</evidence>
<gene>
    <name evidence="1" type="ORF">J2W56_001995</name>
</gene>
<dbReference type="Proteomes" id="UP001251217">
    <property type="component" value="Unassembled WGS sequence"/>
</dbReference>
<keyword evidence="2" id="KW-1185">Reference proteome</keyword>